<dbReference type="InterPro" id="IPR042087">
    <property type="entry name" value="DNA_pol_B_thumb"/>
</dbReference>
<evidence type="ECO:0000259" key="9">
    <source>
        <dbReference type="Pfam" id="PF03104"/>
    </source>
</evidence>
<dbReference type="InterPro" id="IPR006133">
    <property type="entry name" value="DNA-dir_DNA_pol_B_exonuc"/>
</dbReference>
<dbReference type="EMBL" id="VOTZ01000004">
    <property type="protein sequence ID" value="MCQ1537918.1"/>
    <property type="molecule type" value="Genomic_DNA"/>
</dbReference>
<dbReference type="PROSITE" id="PS00116">
    <property type="entry name" value="DNA_POLYMERASE_B"/>
    <property type="match status" value="1"/>
</dbReference>
<dbReference type="GO" id="GO:0006260">
    <property type="term" value="P:DNA replication"/>
    <property type="evidence" value="ECO:0007669"/>
    <property type="project" value="UniProtKB-KW"/>
</dbReference>
<feature type="domain" description="DNA-directed DNA polymerase family B exonuclease" evidence="9">
    <location>
        <begin position="108"/>
        <end position="315"/>
    </location>
</feature>
<evidence type="ECO:0000313" key="11">
    <source>
        <dbReference type="Proteomes" id="UP001524383"/>
    </source>
</evidence>
<evidence type="ECO:0000256" key="4">
    <source>
        <dbReference type="ARBA" id="ARBA00022932"/>
    </source>
</evidence>
<dbReference type="Pfam" id="PF00136">
    <property type="entry name" value="DNA_pol_B"/>
    <property type="match status" value="1"/>
</dbReference>
<dbReference type="GO" id="GO:0003887">
    <property type="term" value="F:DNA-directed DNA polymerase activity"/>
    <property type="evidence" value="ECO:0007669"/>
    <property type="project" value="UniProtKB-KW"/>
</dbReference>
<keyword evidence="11" id="KW-1185">Reference proteome</keyword>
<evidence type="ECO:0000256" key="2">
    <source>
        <dbReference type="ARBA" id="ARBA00022679"/>
    </source>
</evidence>
<comment type="caution">
    <text evidence="10">The sequence shown here is derived from an EMBL/GenBank/DDBJ whole genome shotgun (WGS) entry which is preliminary data.</text>
</comment>
<evidence type="ECO:0000313" key="10">
    <source>
        <dbReference type="EMBL" id="MCQ1537918.1"/>
    </source>
</evidence>
<dbReference type="InterPro" id="IPR043502">
    <property type="entry name" value="DNA/RNA_pol_sf"/>
</dbReference>
<dbReference type="Gene3D" id="1.10.132.60">
    <property type="entry name" value="DNA polymerase family B, C-terminal domain"/>
    <property type="match status" value="1"/>
</dbReference>
<dbReference type="CDD" id="cd00145">
    <property type="entry name" value="POLBc"/>
    <property type="match status" value="1"/>
</dbReference>
<keyword evidence="4 7" id="KW-0239">DNA-directed DNA polymerase</keyword>
<dbReference type="InterPro" id="IPR017964">
    <property type="entry name" value="DNA-dir_DNA_pol_B_CS"/>
</dbReference>
<feature type="domain" description="DNA-directed DNA polymerase family B multifunctional" evidence="8">
    <location>
        <begin position="386"/>
        <end position="723"/>
    </location>
</feature>
<organism evidence="10 11">
    <name type="scientific">Methanocalculus taiwanensis</name>
    <dbReference type="NCBI Taxonomy" id="106207"/>
    <lineage>
        <taxon>Archaea</taxon>
        <taxon>Methanobacteriati</taxon>
        <taxon>Methanobacteriota</taxon>
        <taxon>Stenosarchaea group</taxon>
        <taxon>Methanomicrobia</taxon>
        <taxon>Methanomicrobiales</taxon>
        <taxon>Methanocalculaceae</taxon>
        <taxon>Methanocalculus</taxon>
    </lineage>
</organism>
<keyword evidence="2 7" id="KW-0808">Transferase</keyword>
<evidence type="ECO:0000256" key="3">
    <source>
        <dbReference type="ARBA" id="ARBA00022695"/>
    </source>
</evidence>
<dbReference type="SUPFAM" id="SSF56672">
    <property type="entry name" value="DNA/RNA polymerases"/>
    <property type="match status" value="1"/>
</dbReference>
<dbReference type="InterPro" id="IPR012337">
    <property type="entry name" value="RNaseH-like_sf"/>
</dbReference>
<dbReference type="InterPro" id="IPR006172">
    <property type="entry name" value="DNA-dir_DNA_pol_B"/>
</dbReference>
<name>A0ABD4TJG3_9EURY</name>
<dbReference type="SUPFAM" id="SSF53098">
    <property type="entry name" value="Ribonuclease H-like"/>
    <property type="match status" value="1"/>
</dbReference>
<dbReference type="Pfam" id="PF03104">
    <property type="entry name" value="DNA_pol_B_exo1"/>
    <property type="match status" value="1"/>
</dbReference>
<evidence type="ECO:0000256" key="5">
    <source>
        <dbReference type="ARBA" id="ARBA00023125"/>
    </source>
</evidence>
<accession>A0ABD4TJG3</accession>
<dbReference type="InterPro" id="IPR023211">
    <property type="entry name" value="DNA_pol_palm_dom_sf"/>
</dbReference>
<keyword evidence="5 7" id="KW-0238">DNA-binding</keyword>
<dbReference type="SMART" id="SM00486">
    <property type="entry name" value="POLBc"/>
    <property type="match status" value="1"/>
</dbReference>
<evidence type="ECO:0000259" key="8">
    <source>
        <dbReference type="Pfam" id="PF00136"/>
    </source>
</evidence>
<gene>
    <name evidence="10" type="ORF">FTO68_02800</name>
</gene>
<sequence length="815" mass="92453">MRRERFCNHCAGGLMSDLEIAVIQVEYSNAPGGPLIHIFGRKRDGEAVSIDVTGFRPYFYVPAAEASREHHPDTIEVSSIHSKTIKGEEVVRLYTRRPGDVRDVRERYHHFEADIPFATRFMIDCGVTGGVSVGGTTVEYTKVRPAEVDAPARVCFLDIECDDSDGFPEPEKQPIFCITCYDSFESRYTTFLLTSPDAKTSPEGEVQHGGYANGCFSEDMHTICSYDNERSMLAAFMAYIRETNPDILSGWNILDFDIPYITKRMTTLGLNPADLSRLPGQTDRNAIRGRVVFDLLTAYKKMQGSQKESYRLDAIAEDELGERKVRYTGTVFDLWKMDPVKLIEYNYKDVELCVGIDAKNTIVRFYQEIARYVGCPLDRTLNSSNVIDIYILRKASGTFVLPSKGNATGDEFEGATVFEPATGVRENVVVLDLKSLYPMAMMTLNASPETKDPTGEITAPNGIRFSRSPDGLTRSIISELLTERDEKKRIRNTYEYGSDEYILYDLQQNVLKVIMNTYYGVSGYARFRLYDREIGSAVTSVGRAIIQHTRDIIDRKGYFVLYGDTDSCFVELPVTDLDKTIEVARQIEKELNESFSAFAHEVLNADTHYFSIKFEKVYRRFFQAGRKKRYAGHLVWKEGSIVDQIDIVGFEMRRSDSPQITKIVQKTVMEMILQGAGFDSVKEYLGEVIRHYRAGRCSLEDAGIPGGIGKHLEDYDTKDAHIRGAIYSNTYLKTDFKKGSKPKRVYIRNVTRTYPKTDVLCFEYPDQVPAEFVIDWETMLEKTVKGPISRIIEGLGWNWSDIDPQNTTLAMFGIS</sequence>
<dbReference type="GO" id="GO:0003677">
    <property type="term" value="F:DNA binding"/>
    <property type="evidence" value="ECO:0007669"/>
    <property type="project" value="UniProtKB-KW"/>
</dbReference>
<dbReference type="AlphaFoldDB" id="A0ABD4TJG3"/>
<dbReference type="Gene3D" id="3.30.420.10">
    <property type="entry name" value="Ribonuclease H-like superfamily/Ribonuclease H"/>
    <property type="match status" value="1"/>
</dbReference>
<dbReference type="InterPro" id="IPR006134">
    <property type="entry name" value="DNA-dir_DNA_pol_B_multi_dom"/>
</dbReference>
<dbReference type="PANTHER" id="PTHR10322:SF23">
    <property type="entry name" value="DNA POLYMERASE DELTA CATALYTIC SUBUNIT"/>
    <property type="match status" value="1"/>
</dbReference>
<proteinExistence type="inferred from homology"/>
<reference evidence="10 11" key="1">
    <citation type="submission" date="2019-08" db="EMBL/GenBank/DDBJ databases">
        <authorList>
            <person name="Chen S.-C."/>
            <person name="Lai M.-C."/>
            <person name="You Y.-T."/>
        </authorList>
    </citation>
    <scope>NUCLEOTIDE SEQUENCE [LARGE SCALE GENOMIC DNA]</scope>
    <source>
        <strain evidence="10 11">P2F9704a</strain>
    </source>
</reference>
<dbReference type="InterPro" id="IPR036397">
    <property type="entry name" value="RNaseH_sf"/>
</dbReference>
<keyword evidence="3 7" id="KW-0548">Nucleotidyltransferase</keyword>
<comment type="catalytic activity">
    <reaction evidence="6 7">
        <text>DNA(n) + a 2'-deoxyribonucleoside 5'-triphosphate = DNA(n+1) + diphosphate</text>
        <dbReference type="Rhea" id="RHEA:22508"/>
        <dbReference type="Rhea" id="RHEA-COMP:17339"/>
        <dbReference type="Rhea" id="RHEA-COMP:17340"/>
        <dbReference type="ChEBI" id="CHEBI:33019"/>
        <dbReference type="ChEBI" id="CHEBI:61560"/>
        <dbReference type="ChEBI" id="CHEBI:173112"/>
        <dbReference type="EC" id="2.7.7.7"/>
    </reaction>
</comment>
<dbReference type="Gene3D" id="3.30.342.10">
    <property type="entry name" value="DNA Polymerase, chain B, domain 1"/>
    <property type="match status" value="1"/>
</dbReference>
<dbReference type="Gene3D" id="3.90.1600.10">
    <property type="entry name" value="Palm domain of DNA polymerase"/>
    <property type="match status" value="1"/>
</dbReference>
<dbReference type="PRINTS" id="PR00106">
    <property type="entry name" value="DNAPOLB"/>
</dbReference>
<evidence type="ECO:0000256" key="1">
    <source>
        <dbReference type="ARBA" id="ARBA00005755"/>
    </source>
</evidence>
<dbReference type="CDD" id="cd05160">
    <property type="entry name" value="DEDDy_DNA_polB_exo"/>
    <property type="match status" value="1"/>
</dbReference>
<dbReference type="PANTHER" id="PTHR10322">
    <property type="entry name" value="DNA POLYMERASE CATALYTIC SUBUNIT"/>
    <property type="match status" value="1"/>
</dbReference>
<evidence type="ECO:0000256" key="6">
    <source>
        <dbReference type="ARBA" id="ARBA00049244"/>
    </source>
</evidence>
<keyword evidence="7" id="KW-0235">DNA replication</keyword>
<evidence type="ECO:0000256" key="7">
    <source>
        <dbReference type="RuleBase" id="RU000442"/>
    </source>
</evidence>
<dbReference type="Proteomes" id="UP001524383">
    <property type="component" value="Unassembled WGS sequence"/>
</dbReference>
<protein>
    <recommendedName>
        <fullName evidence="7">DNA polymerase</fullName>
        <ecNumber evidence="7">2.7.7.7</ecNumber>
    </recommendedName>
</protein>
<comment type="similarity">
    <text evidence="1 7">Belongs to the DNA polymerase type-B family.</text>
</comment>
<dbReference type="EC" id="2.7.7.7" evidence="7"/>
<dbReference type="InterPro" id="IPR050240">
    <property type="entry name" value="DNA_pol_type-B"/>
</dbReference>